<dbReference type="PROSITE" id="PS00092">
    <property type="entry name" value="N6_MTASE"/>
    <property type="match status" value="1"/>
</dbReference>
<keyword evidence="2" id="KW-0808">Transferase</keyword>
<keyword evidence="1 5" id="KW-0489">Methyltransferase</keyword>
<dbReference type="CDD" id="cd02440">
    <property type="entry name" value="AdoMet_MTases"/>
    <property type="match status" value="1"/>
</dbReference>
<gene>
    <name evidence="5" type="ORF">M972_11662</name>
</gene>
<evidence type="ECO:0000256" key="1">
    <source>
        <dbReference type="ARBA" id="ARBA00022603"/>
    </source>
</evidence>
<name>A0AB36TDD7_ACETH</name>
<sequence>MKEIELIATAAAGVESVVKHEVKKLGFKDITVDNGKIMFKGDISSIPRANLWLRSADRVLLKMGEFEALTFEELFDKTYALPWDQWITSDGKFTVLGKSVKSKLFSISDCQAIVKKAVVEKLKSKYHVEWFEESGPEYTIQVALHKDIATLTIDTSGTALHKRGYRAKNVEAPIKETLASAMILISYWNKRKPLWDCFCGSGTIPIEAALIGRNIAPGLNRTFASEEWPAIGKDIWKQERALALRAIDHDIKLKIYGSDINPDAIELAKENACLAGVDDCIEFFVSDFRNVNIKEDYGVIICNPPYGERIGEQQEVETINKDMGKTFSKYDTWSKYIITPFENFERLYGKKADKKRKFYNGNIKVDYYQYFGPKPTNT</sequence>
<dbReference type="GeneID" id="35804112"/>
<dbReference type="InterPro" id="IPR004114">
    <property type="entry name" value="THUMP_dom"/>
</dbReference>
<dbReference type="SMART" id="SM00981">
    <property type="entry name" value="THUMP"/>
    <property type="match status" value="1"/>
</dbReference>
<dbReference type="InterPro" id="IPR054170">
    <property type="entry name" value="RlmL_1st"/>
</dbReference>
<evidence type="ECO:0000313" key="5">
    <source>
        <dbReference type="EMBL" id="PFH01912.1"/>
    </source>
</evidence>
<keyword evidence="3" id="KW-0694">RNA-binding</keyword>
<proteinExistence type="predicted"/>
<accession>A0AB36TDD7</accession>
<dbReference type="SUPFAM" id="SSF53335">
    <property type="entry name" value="S-adenosyl-L-methionine-dependent methyltransferases"/>
    <property type="match status" value="1"/>
</dbReference>
<dbReference type="Pfam" id="PF02926">
    <property type="entry name" value="THUMP"/>
    <property type="match status" value="1"/>
</dbReference>
<dbReference type="GO" id="GO:0008990">
    <property type="term" value="F:rRNA (guanine-N2-)-methyltransferase activity"/>
    <property type="evidence" value="ECO:0007669"/>
    <property type="project" value="TreeGrafter"/>
</dbReference>
<dbReference type="EMBL" id="PDBW01000001">
    <property type="protein sequence ID" value="PFH01912.1"/>
    <property type="molecule type" value="Genomic_DNA"/>
</dbReference>
<organism evidence="5 6">
    <name type="scientific">Acetivibrio thermocellus AD2</name>
    <dbReference type="NCBI Taxonomy" id="1138384"/>
    <lineage>
        <taxon>Bacteria</taxon>
        <taxon>Bacillati</taxon>
        <taxon>Bacillota</taxon>
        <taxon>Clostridia</taxon>
        <taxon>Eubacteriales</taxon>
        <taxon>Oscillospiraceae</taxon>
        <taxon>Acetivibrio</taxon>
    </lineage>
</organism>
<dbReference type="PROSITE" id="PS51165">
    <property type="entry name" value="THUMP"/>
    <property type="match status" value="1"/>
</dbReference>
<dbReference type="InterPro" id="IPR002052">
    <property type="entry name" value="DNA_methylase_N6_adenine_CS"/>
</dbReference>
<dbReference type="GO" id="GO:0003723">
    <property type="term" value="F:RNA binding"/>
    <property type="evidence" value="ECO:0007669"/>
    <property type="project" value="UniProtKB-UniRule"/>
</dbReference>
<dbReference type="Pfam" id="PF01170">
    <property type="entry name" value="UPF0020"/>
    <property type="match status" value="1"/>
</dbReference>
<dbReference type="Gene3D" id="3.30.2130.30">
    <property type="match status" value="1"/>
</dbReference>
<dbReference type="PANTHER" id="PTHR47313">
    <property type="entry name" value="RIBOSOMAL RNA LARGE SUBUNIT METHYLTRANSFERASE K/L"/>
    <property type="match status" value="1"/>
</dbReference>
<feature type="domain" description="THUMP" evidence="4">
    <location>
        <begin position="45"/>
        <end position="155"/>
    </location>
</feature>
<protein>
    <submittedName>
        <fullName evidence="5">N6-adenine-specific DNA methylase</fullName>
    </submittedName>
</protein>
<dbReference type="GO" id="GO:0070043">
    <property type="term" value="F:rRNA (guanine-N7-)-methyltransferase activity"/>
    <property type="evidence" value="ECO:0007669"/>
    <property type="project" value="TreeGrafter"/>
</dbReference>
<dbReference type="PANTHER" id="PTHR47313:SF1">
    <property type="entry name" value="RIBOSOMAL RNA LARGE SUBUNIT METHYLTRANSFERASE K_L"/>
    <property type="match status" value="1"/>
</dbReference>
<dbReference type="Gene3D" id="3.40.50.150">
    <property type="entry name" value="Vaccinia Virus protein VP39"/>
    <property type="match status" value="1"/>
</dbReference>
<dbReference type="CDD" id="cd11715">
    <property type="entry name" value="THUMP_AdoMetMT"/>
    <property type="match status" value="1"/>
</dbReference>
<evidence type="ECO:0000256" key="3">
    <source>
        <dbReference type="PROSITE-ProRule" id="PRU00529"/>
    </source>
</evidence>
<comment type="caution">
    <text evidence="5">The sequence shown here is derived from an EMBL/GenBank/DDBJ whole genome shotgun (WGS) entry which is preliminary data.</text>
</comment>
<evidence type="ECO:0000259" key="4">
    <source>
        <dbReference type="PROSITE" id="PS51165"/>
    </source>
</evidence>
<dbReference type="Proteomes" id="UP000223596">
    <property type="component" value="Unassembled WGS sequence"/>
</dbReference>
<dbReference type="Pfam" id="PF22020">
    <property type="entry name" value="RlmL_1st"/>
    <property type="match status" value="1"/>
</dbReference>
<dbReference type="InterPro" id="IPR029063">
    <property type="entry name" value="SAM-dependent_MTases_sf"/>
</dbReference>
<evidence type="ECO:0000256" key="2">
    <source>
        <dbReference type="ARBA" id="ARBA00022679"/>
    </source>
</evidence>
<dbReference type="InterPro" id="IPR000241">
    <property type="entry name" value="RlmKL-like_Mtase"/>
</dbReference>
<reference evidence="5 6" key="1">
    <citation type="submission" date="2017-09" db="EMBL/GenBank/DDBJ databases">
        <title>Evaluation of Pacific Biosciences Sequencing Technology to Finishing C. thermocellum Genome Sequences.</title>
        <authorList>
            <person name="Brown S."/>
        </authorList>
    </citation>
    <scope>NUCLEOTIDE SEQUENCE [LARGE SCALE GENOMIC DNA]</scope>
    <source>
        <strain evidence="5 6">AD2</strain>
    </source>
</reference>
<dbReference type="RefSeq" id="WP_003511558.1">
    <property type="nucleotide sequence ID" value="NZ_CP013828.1"/>
</dbReference>
<dbReference type="AlphaFoldDB" id="A0AB36TDD7"/>
<evidence type="ECO:0000313" key="6">
    <source>
        <dbReference type="Proteomes" id="UP000223596"/>
    </source>
</evidence>